<keyword evidence="1" id="KW-0472">Membrane</keyword>
<organism evidence="2 3">
    <name type="scientific">Haloquadratum walsbyi J07HQW2</name>
    <dbReference type="NCBI Taxonomy" id="1238425"/>
    <lineage>
        <taxon>Archaea</taxon>
        <taxon>Methanobacteriati</taxon>
        <taxon>Methanobacteriota</taxon>
        <taxon>Stenosarchaea group</taxon>
        <taxon>Halobacteria</taxon>
        <taxon>Halobacteriales</taxon>
        <taxon>Haloferacaceae</taxon>
        <taxon>Haloquadratum</taxon>
    </lineage>
</organism>
<protein>
    <submittedName>
        <fullName evidence="2">Uncharacterized protein</fullName>
    </submittedName>
</protein>
<keyword evidence="1" id="KW-1133">Transmembrane helix</keyword>
<evidence type="ECO:0000256" key="1">
    <source>
        <dbReference type="SAM" id="Phobius"/>
    </source>
</evidence>
<keyword evidence="1" id="KW-0812">Transmembrane</keyword>
<evidence type="ECO:0000313" key="3">
    <source>
        <dbReference type="Proteomes" id="UP000030710"/>
    </source>
</evidence>
<dbReference type="HOGENOM" id="CLU_2857056_0_0_2"/>
<dbReference type="Proteomes" id="UP000030710">
    <property type="component" value="Unassembled WGS sequence"/>
</dbReference>
<feature type="transmembrane region" description="Helical" evidence="1">
    <location>
        <begin position="38"/>
        <end position="63"/>
    </location>
</feature>
<dbReference type="EMBL" id="KE356561">
    <property type="protein sequence ID" value="ERG94299.1"/>
    <property type="molecule type" value="Genomic_DNA"/>
</dbReference>
<gene>
    <name evidence="2" type="ORF">J07HQW2_00733</name>
</gene>
<sequence length="64" mass="7545">MYSDREPVRRRRTSRRIGEEERRIAIVTGVGIRGVPELFTVTTLAIIQIYLLYRLALWMIGLIR</sequence>
<dbReference type="AlphaFoldDB" id="U1MV63"/>
<accession>U1MV63</accession>
<proteinExistence type="predicted"/>
<reference evidence="2 3" key="1">
    <citation type="journal article" date="2013" name="PLoS ONE">
        <title>Assembly-driven community genomics of a hypersaline microbial ecosystem.</title>
        <authorList>
            <person name="Podell S."/>
            <person name="Ugalde J.A."/>
            <person name="Narasingarao P."/>
            <person name="Banfield J.F."/>
            <person name="Heidelberg K.B."/>
            <person name="Allen E.E."/>
        </authorList>
    </citation>
    <scope>NUCLEOTIDE SEQUENCE [LARGE SCALE GENOMIC DNA]</scope>
    <source>
        <strain evidence="3">J07HQW2</strain>
    </source>
</reference>
<name>U1MV63_9EURY</name>
<evidence type="ECO:0000313" key="2">
    <source>
        <dbReference type="EMBL" id="ERG94299.1"/>
    </source>
</evidence>